<evidence type="ECO:0000313" key="9">
    <source>
        <dbReference type="EMBL" id="GAI46779.1"/>
    </source>
</evidence>
<keyword evidence="5" id="KW-0560">Oxidoreductase</keyword>
<reference evidence="9" key="1">
    <citation type="journal article" date="2014" name="Front. Microbiol.">
        <title>High frequency of phylogenetically diverse reductive dehalogenase-homologous genes in deep subseafloor sedimentary metagenomes.</title>
        <authorList>
            <person name="Kawai M."/>
            <person name="Futagami T."/>
            <person name="Toyoda A."/>
            <person name="Takaki Y."/>
            <person name="Nishi S."/>
            <person name="Hori S."/>
            <person name="Arai W."/>
            <person name="Tsubouchi T."/>
            <person name="Morono Y."/>
            <person name="Uchiyama I."/>
            <person name="Ito T."/>
            <person name="Fujiyama A."/>
            <person name="Inagaki F."/>
            <person name="Takami H."/>
        </authorList>
    </citation>
    <scope>NUCLEOTIDE SEQUENCE</scope>
    <source>
        <strain evidence="9">Expedition CK06-06</strain>
    </source>
</reference>
<dbReference type="PANTHER" id="PTHR42682">
    <property type="entry name" value="HYDROGENASE-4 COMPONENT F"/>
    <property type="match status" value="1"/>
</dbReference>
<keyword evidence="4 7" id="KW-1133">Transmembrane helix</keyword>
<evidence type="ECO:0000256" key="7">
    <source>
        <dbReference type="SAM" id="Phobius"/>
    </source>
</evidence>
<dbReference type="GO" id="GO:0016491">
    <property type="term" value="F:oxidoreductase activity"/>
    <property type="evidence" value="ECO:0007669"/>
    <property type="project" value="UniProtKB-KW"/>
</dbReference>
<feature type="domain" description="NADH:quinone oxidoreductase/Mrp antiporter transmembrane" evidence="8">
    <location>
        <begin position="2"/>
        <end position="82"/>
    </location>
</feature>
<proteinExistence type="predicted"/>
<dbReference type="Pfam" id="PF00361">
    <property type="entry name" value="Proton_antipo_M"/>
    <property type="match status" value="1"/>
</dbReference>
<dbReference type="GO" id="GO:0005886">
    <property type="term" value="C:plasma membrane"/>
    <property type="evidence" value="ECO:0007669"/>
    <property type="project" value="UniProtKB-SubCell"/>
</dbReference>
<dbReference type="EMBL" id="BARV01040843">
    <property type="protein sequence ID" value="GAI46779.1"/>
    <property type="molecule type" value="Genomic_DNA"/>
</dbReference>
<evidence type="ECO:0000256" key="1">
    <source>
        <dbReference type="ARBA" id="ARBA00004651"/>
    </source>
</evidence>
<keyword evidence="2" id="KW-1003">Cell membrane</keyword>
<dbReference type="AlphaFoldDB" id="X1QU26"/>
<gene>
    <name evidence="9" type="ORF">S06H3_62085</name>
</gene>
<dbReference type="PANTHER" id="PTHR42682:SF4">
    <property type="entry name" value="NADH-UBIQUINONE_PLASTOQUINONE"/>
    <property type="match status" value="1"/>
</dbReference>
<evidence type="ECO:0000256" key="5">
    <source>
        <dbReference type="ARBA" id="ARBA00023002"/>
    </source>
</evidence>
<comment type="caution">
    <text evidence="9">The sequence shown here is derived from an EMBL/GenBank/DDBJ whole genome shotgun (WGS) entry which is preliminary data.</text>
</comment>
<comment type="subcellular location">
    <subcellularLocation>
        <location evidence="1">Cell membrane</location>
        <topology evidence="1">Multi-pass membrane protein</topology>
    </subcellularLocation>
</comment>
<dbReference type="InterPro" id="IPR001750">
    <property type="entry name" value="ND/Mrp_TM"/>
</dbReference>
<evidence type="ECO:0000256" key="6">
    <source>
        <dbReference type="ARBA" id="ARBA00023136"/>
    </source>
</evidence>
<dbReference type="InterPro" id="IPR052175">
    <property type="entry name" value="ComplexI-like_HydComp"/>
</dbReference>
<accession>X1QU26</accession>
<feature type="transmembrane region" description="Helical" evidence="7">
    <location>
        <begin position="6"/>
        <end position="27"/>
    </location>
</feature>
<evidence type="ECO:0000256" key="3">
    <source>
        <dbReference type="ARBA" id="ARBA00022692"/>
    </source>
</evidence>
<feature type="non-terminal residue" evidence="9">
    <location>
        <position position="102"/>
    </location>
</feature>
<sequence length="102" mass="11416">MAGSLYHIINHAFFKACLFMAAGSILYRTHELNMFKLGGLWRKMPLTTLLWCVAALGIMGIPLFNGFVSKSLLHHAIVEAQYLATQEALFQAGWLKAAEILY</sequence>
<evidence type="ECO:0000256" key="2">
    <source>
        <dbReference type="ARBA" id="ARBA00022475"/>
    </source>
</evidence>
<feature type="transmembrane region" description="Helical" evidence="7">
    <location>
        <begin position="48"/>
        <end position="68"/>
    </location>
</feature>
<evidence type="ECO:0000256" key="4">
    <source>
        <dbReference type="ARBA" id="ARBA00022989"/>
    </source>
</evidence>
<protein>
    <recommendedName>
        <fullName evidence="8">NADH:quinone oxidoreductase/Mrp antiporter transmembrane domain-containing protein</fullName>
    </recommendedName>
</protein>
<evidence type="ECO:0000259" key="8">
    <source>
        <dbReference type="Pfam" id="PF00361"/>
    </source>
</evidence>
<keyword evidence="3 7" id="KW-0812">Transmembrane</keyword>
<organism evidence="9">
    <name type="scientific">marine sediment metagenome</name>
    <dbReference type="NCBI Taxonomy" id="412755"/>
    <lineage>
        <taxon>unclassified sequences</taxon>
        <taxon>metagenomes</taxon>
        <taxon>ecological metagenomes</taxon>
    </lineage>
</organism>
<keyword evidence="6 7" id="KW-0472">Membrane</keyword>
<name>X1QU26_9ZZZZ</name>